<dbReference type="PANTHER" id="PTHR23325">
    <property type="entry name" value="SERUM RESPONSE FACTOR-BINDING"/>
    <property type="match status" value="1"/>
</dbReference>
<dbReference type="GO" id="GO:0030490">
    <property type="term" value="P:maturation of SSU-rRNA"/>
    <property type="evidence" value="ECO:0007669"/>
    <property type="project" value="TreeGrafter"/>
</dbReference>
<dbReference type="EMBL" id="KN882047">
    <property type="protein sequence ID" value="KIY45596.1"/>
    <property type="molecule type" value="Genomic_DNA"/>
</dbReference>
<feature type="region of interest" description="Disordered" evidence="2">
    <location>
        <begin position="152"/>
        <end position="266"/>
    </location>
</feature>
<gene>
    <name evidence="4" type="ORF">FISHEDRAFT_48909</name>
</gene>
<accession>A0A0D7A6Q6</accession>
<feature type="compositionally biased region" description="Low complexity" evidence="2">
    <location>
        <begin position="236"/>
        <end position="257"/>
    </location>
</feature>
<dbReference type="OrthoDB" id="3364872at2759"/>
<organism evidence="4 5">
    <name type="scientific">Fistulina hepatica ATCC 64428</name>
    <dbReference type="NCBI Taxonomy" id="1128425"/>
    <lineage>
        <taxon>Eukaryota</taxon>
        <taxon>Fungi</taxon>
        <taxon>Dikarya</taxon>
        <taxon>Basidiomycota</taxon>
        <taxon>Agaricomycotina</taxon>
        <taxon>Agaricomycetes</taxon>
        <taxon>Agaricomycetidae</taxon>
        <taxon>Agaricales</taxon>
        <taxon>Fistulinaceae</taxon>
        <taxon>Fistulina</taxon>
    </lineage>
</organism>
<dbReference type="AlphaFoldDB" id="A0A0D7A6Q6"/>
<feature type="domain" description="Bud22" evidence="3">
    <location>
        <begin position="1"/>
        <end position="418"/>
    </location>
</feature>
<keyword evidence="5" id="KW-1185">Reference proteome</keyword>
<feature type="compositionally biased region" description="Acidic residues" evidence="2">
    <location>
        <begin position="201"/>
        <end position="216"/>
    </location>
</feature>
<reference evidence="4 5" key="1">
    <citation type="journal article" date="2015" name="Fungal Genet. Biol.">
        <title>Evolution of novel wood decay mechanisms in Agaricales revealed by the genome sequences of Fistulina hepatica and Cylindrobasidium torrendii.</title>
        <authorList>
            <person name="Floudas D."/>
            <person name="Held B.W."/>
            <person name="Riley R."/>
            <person name="Nagy L.G."/>
            <person name="Koehler G."/>
            <person name="Ransdell A.S."/>
            <person name="Younus H."/>
            <person name="Chow J."/>
            <person name="Chiniquy J."/>
            <person name="Lipzen A."/>
            <person name="Tritt A."/>
            <person name="Sun H."/>
            <person name="Haridas S."/>
            <person name="LaButti K."/>
            <person name="Ohm R.A."/>
            <person name="Kues U."/>
            <person name="Blanchette R.A."/>
            <person name="Grigoriev I.V."/>
            <person name="Minto R.E."/>
            <person name="Hibbett D.S."/>
        </authorList>
    </citation>
    <scope>NUCLEOTIDE SEQUENCE [LARGE SCALE GENOMIC DNA]</scope>
    <source>
        <strain evidence="4 5">ATCC 64428</strain>
    </source>
</reference>
<name>A0A0D7A6Q6_9AGAR</name>
<feature type="non-terminal residue" evidence="4">
    <location>
        <position position="1"/>
    </location>
</feature>
<proteinExistence type="predicted"/>
<evidence type="ECO:0000313" key="4">
    <source>
        <dbReference type="EMBL" id="KIY45596.1"/>
    </source>
</evidence>
<dbReference type="GO" id="GO:0030686">
    <property type="term" value="C:90S preribosome"/>
    <property type="evidence" value="ECO:0007669"/>
    <property type="project" value="TreeGrafter"/>
</dbReference>
<feature type="compositionally biased region" description="Basic and acidic residues" evidence="2">
    <location>
        <begin position="344"/>
        <end position="353"/>
    </location>
</feature>
<evidence type="ECO:0000313" key="5">
    <source>
        <dbReference type="Proteomes" id="UP000054144"/>
    </source>
</evidence>
<protein>
    <submittedName>
        <fullName evidence="4">Bud-site selection protein</fullName>
    </submittedName>
</protein>
<evidence type="ECO:0000259" key="3">
    <source>
        <dbReference type="Pfam" id="PF09073"/>
    </source>
</evidence>
<dbReference type="GO" id="GO:0005634">
    <property type="term" value="C:nucleus"/>
    <property type="evidence" value="ECO:0007669"/>
    <property type="project" value="TreeGrafter"/>
</dbReference>
<evidence type="ECO:0000256" key="2">
    <source>
        <dbReference type="SAM" id="MobiDB-lite"/>
    </source>
</evidence>
<dbReference type="PANTHER" id="PTHR23325:SF1">
    <property type="entry name" value="SERUM RESPONSE FACTOR-BINDING PROTEIN 1"/>
    <property type="match status" value="1"/>
</dbReference>
<dbReference type="Pfam" id="PF09073">
    <property type="entry name" value="BUD22"/>
    <property type="match status" value="1"/>
</dbReference>
<feature type="region of interest" description="Disordered" evidence="2">
    <location>
        <begin position="278"/>
        <end position="419"/>
    </location>
</feature>
<dbReference type="Proteomes" id="UP000054144">
    <property type="component" value="Unassembled WGS sequence"/>
</dbReference>
<sequence length="419" mass="45324">HHEVREVRKAAKKAKSFEIQRMVKKLKQDRAKNSDAVGDTETQLSLLKTIDVDAVVHTALKTKLHKDRTLAAHADVQAAVSNVLVPLLVPATAETPAAKVQGRMLSSKALAAEVSAAVRRLHQVAEPSHDNGDEDEDEGSFITKRAKLLSIRSSEDADDEDVKMKDASPVRHLPVVIDDDESEDDEGRRAVEAGWESGSIGDDEQEPGDDEWESDSLTDGPDQGSDMESVHEEQPSKVLAAGKSVAAAKSKSKVTASPMAASKSTSTFLPSLSVGFIRGGSDSEYSDSEAKFADIPERKNRRGQRARQAIWARKYGKNANHVKKEQAVGSGGAVAGRGRGRGKSQREGHRRSGDLPQPHNAPLQQQQDSGRGSRPGQVPAATPAPVQKPIHPSWEAKRRLKEKQTVVIQSAQGKRVVFS</sequence>
<evidence type="ECO:0000256" key="1">
    <source>
        <dbReference type="ARBA" id="ARBA00023054"/>
    </source>
</evidence>
<dbReference type="InterPro" id="IPR037393">
    <property type="entry name" value="Bud22/SRFB1"/>
</dbReference>
<feature type="compositionally biased region" description="Basic and acidic residues" evidence="2">
    <location>
        <begin position="288"/>
        <end position="298"/>
    </location>
</feature>
<dbReference type="InterPro" id="IPR015158">
    <property type="entry name" value="Bud22_dom"/>
</dbReference>
<keyword evidence="1" id="KW-0175">Coiled coil</keyword>